<keyword evidence="2" id="KW-0969">Cilium</keyword>
<reference evidence="2" key="2">
    <citation type="submission" date="2021-04" db="EMBL/GenBank/DDBJ databases">
        <authorList>
            <person name="Gilroy R."/>
        </authorList>
    </citation>
    <scope>NUCLEOTIDE SEQUENCE</scope>
    <source>
        <strain evidence="2">ChiBcec8-14828</strain>
    </source>
</reference>
<feature type="domain" description="Flagellar hook-length control protein-like C-terminal" evidence="1">
    <location>
        <begin position="274"/>
        <end position="355"/>
    </location>
</feature>
<dbReference type="AlphaFoldDB" id="A0A9D2M2P3"/>
<sequence>MGQGVELVGRQKLAQQQAQTAASGTQFQTADDVFSQIFMNIAAGTQENTEMLMQQAGEAQGQNGEQQNGEDYTGAMELMAMLFQGGVLPQLISAMGDTQQAQQLTQEMQMLLQSVQATQQATVQPAVILQQLEGGSLPQLKNLLTQMKEQPKEFAALMKTSGLSDEQAQSLQKLIQGTDMFTAVQTQTVQKTVDVQQLFQAYSERNALQNDVKEGLKTAQAQDGSDDDTVLDMDALQAQMNMRSNALNQQVKIGQLTAAQDAQPEEPIAKQVTQQMQLNLEKGSTEFTIRLRPENLGEITVKLVQKDGAMTLLLAADSENTKKLLNTNLEALREAVRPMQVEVREAVVQTQQADGENMSRQMDMSNGQFFNQQQAQQAQYQESHKRSNGADWQAWLNGEQQEEPATAQQAVQAAKVIAENLMDVYF</sequence>
<dbReference type="Proteomes" id="UP000824209">
    <property type="component" value="Unassembled WGS sequence"/>
</dbReference>
<keyword evidence="2" id="KW-0966">Cell projection</keyword>
<protein>
    <submittedName>
        <fullName evidence="2">Flagellar hook-length control protein FliK</fullName>
    </submittedName>
</protein>
<proteinExistence type="predicted"/>
<evidence type="ECO:0000313" key="2">
    <source>
        <dbReference type="EMBL" id="HJB39714.1"/>
    </source>
</evidence>
<dbReference type="InterPro" id="IPR038610">
    <property type="entry name" value="FliK-like_C_sf"/>
</dbReference>
<name>A0A9D2M2P3_9FIRM</name>
<accession>A0A9D2M2P3</accession>
<dbReference type="Pfam" id="PF02120">
    <property type="entry name" value="Flg_hook"/>
    <property type="match status" value="1"/>
</dbReference>
<evidence type="ECO:0000259" key="1">
    <source>
        <dbReference type="Pfam" id="PF02120"/>
    </source>
</evidence>
<dbReference type="Gene3D" id="3.30.750.140">
    <property type="match status" value="1"/>
</dbReference>
<gene>
    <name evidence="2" type="ORF">H9943_04875</name>
</gene>
<dbReference type="CDD" id="cd17470">
    <property type="entry name" value="T3SS_Flik_C"/>
    <property type="match status" value="1"/>
</dbReference>
<dbReference type="InterPro" id="IPR021136">
    <property type="entry name" value="Flagellar_hook_control-like_C"/>
</dbReference>
<reference evidence="2" key="1">
    <citation type="journal article" date="2021" name="PeerJ">
        <title>Extensive microbial diversity within the chicken gut microbiome revealed by metagenomics and culture.</title>
        <authorList>
            <person name="Gilroy R."/>
            <person name="Ravi A."/>
            <person name="Getino M."/>
            <person name="Pursley I."/>
            <person name="Horton D.L."/>
            <person name="Alikhan N.F."/>
            <person name="Baker D."/>
            <person name="Gharbi K."/>
            <person name="Hall N."/>
            <person name="Watson M."/>
            <person name="Adriaenssens E.M."/>
            <person name="Foster-Nyarko E."/>
            <person name="Jarju S."/>
            <person name="Secka A."/>
            <person name="Antonio M."/>
            <person name="Oren A."/>
            <person name="Chaudhuri R.R."/>
            <person name="La Ragione R."/>
            <person name="Hildebrand F."/>
            <person name="Pallen M.J."/>
        </authorList>
    </citation>
    <scope>NUCLEOTIDE SEQUENCE</scope>
    <source>
        <strain evidence="2">ChiBcec8-14828</strain>
    </source>
</reference>
<dbReference type="EMBL" id="DWYA01000048">
    <property type="protein sequence ID" value="HJB39714.1"/>
    <property type="molecule type" value="Genomic_DNA"/>
</dbReference>
<keyword evidence="2" id="KW-0282">Flagellum</keyword>
<organism evidence="2 3">
    <name type="scientific">Candidatus Ruthenibacterium avium</name>
    <dbReference type="NCBI Taxonomy" id="2838751"/>
    <lineage>
        <taxon>Bacteria</taxon>
        <taxon>Bacillati</taxon>
        <taxon>Bacillota</taxon>
        <taxon>Clostridia</taxon>
        <taxon>Eubacteriales</taxon>
        <taxon>Oscillospiraceae</taxon>
        <taxon>Ruthenibacterium</taxon>
    </lineage>
</organism>
<evidence type="ECO:0000313" key="3">
    <source>
        <dbReference type="Proteomes" id="UP000824209"/>
    </source>
</evidence>
<comment type="caution">
    <text evidence="2">The sequence shown here is derived from an EMBL/GenBank/DDBJ whole genome shotgun (WGS) entry which is preliminary data.</text>
</comment>